<feature type="domain" description="Glycosyl hydrolase family 32 C-terminal" evidence="1">
    <location>
        <begin position="4"/>
        <end position="95"/>
    </location>
</feature>
<reference evidence="3" key="1">
    <citation type="journal article" date="2019" name="Int. J. Syst. Evol. Microbiol.">
        <title>The Global Catalogue of Microorganisms (GCM) 10K type strain sequencing project: providing services to taxonomists for standard genome sequencing and annotation.</title>
        <authorList>
            <consortium name="The Broad Institute Genomics Platform"/>
            <consortium name="The Broad Institute Genome Sequencing Center for Infectious Disease"/>
            <person name="Wu L."/>
            <person name="Ma J."/>
        </authorList>
    </citation>
    <scope>NUCLEOTIDE SEQUENCE [LARGE SCALE GENOMIC DNA]</scope>
    <source>
        <strain evidence="3">NBRC 108728</strain>
    </source>
</reference>
<keyword evidence="3" id="KW-1185">Reference proteome</keyword>
<dbReference type="EMBL" id="AP027732">
    <property type="protein sequence ID" value="BDZ48545.1"/>
    <property type="molecule type" value="Genomic_DNA"/>
</dbReference>
<protein>
    <recommendedName>
        <fullName evidence="1">Glycosyl hydrolase family 32 C-terminal domain-containing protein</fullName>
    </recommendedName>
</protein>
<evidence type="ECO:0000259" key="1">
    <source>
        <dbReference type="Pfam" id="PF08244"/>
    </source>
</evidence>
<sequence length="130" mass="13823">MILRFSERECLEILIDWDGGTISIDRSRASSDPRADGRSVGFAAAGLTETRRIGLDVFVDGSIVELFTSAGDVATMRVYPAEPGAMDVEVTNVDTASTGSAWPMRASADGRAAPIEAERAEARATAQTSR</sequence>
<evidence type="ECO:0000313" key="2">
    <source>
        <dbReference type="EMBL" id="BDZ48545.1"/>
    </source>
</evidence>
<evidence type="ECO:0000313" key="3">
    <source>
        <dbReference type="Proteomes" id="UP001321486"/>
    </source>
</evidence>
<accession>A0ABM8GJJ9</accession>
<dbReference type="InterPro" id="IPR013320">
    <property type="entry name" value="ConA-like_dom_sf"/>
</dbReference>
<name>A0ABM8GJJ9_9MICO</name>
<gene>
    <name evidence="2" type="ORF">GCM10025867_07860</name>
</gene>
<dbReference type="SUPFAM" id="SSF49899">
    <property type="entry name" value="Concanavalin A-like lectins/glucanases"/>
    <property type="match status" value="1"/>
</dbReference>
<proteinExistence type="predicted"/>
<organism evidence="2 3">
    <name type="scientific">Frondihabitans sucicola</name>
    <dbReference type="NCBI Taxonomy" id="1268041"/>
    <lineage>
        <taxon>Bacteria</taxon>
        <taxon>Bacillati</taxon>
        <taxon>Actinomycetota</taxon>
        <taxon>Actinomycetes</taxon>
        <taxon>Micrococcales</taxon>
        <taxon>Microbacteriaceae</taxon>
        <taxon>Frondihabitans</taxon>
    </lineage>
</organism>
<dbReference type="RefSeq" id="WP_286345509.1">
    <property type="nucleotide sequence ID" value="NZ_AP027732.1"/>
</dbReference>
<dbReference type="Gene3D" id="2.60.120.560">
    <property type="entry name" value="Exo-inulinase, domain 1"/>
    <property type="match status" value="1"/>
</dbReference>
<dbReference type="InterPro" id="IPR013189">
    <property type="entry name" value="Glyco_hydro_32_C"/>
</dbReference>
<dbReference type="Proteomes" id="UP001321486">
    <property type="component" value="Chromosome"/>
</dbReference>
<dbReference type="Pfam" id="PF08244">
    <property type="entry name" value="Glyco_hydro_32C"/>
    <property type="match status" value="1"/>
</dbReference>